<sequence>MPQDSSPAQQRRMVAVYINDLSPDQPREIDRARKINFLPLSWIHLSKFLGLPEKLTDAIVDYGVDIIVHGQSGIALAVKKVVDENACNPPIATSSVREVVHLCDRQTIFSSLKELKQQDVKNNRHTFYEFGQRSLTDLSILPPKEFFPRGKAGLITTDIQNLIDNPFLLSKIVNTVKMRNEYSVGQSWKFVLHPHFLYQLQQSSSGK</sequence>
<dbReference type="AlphaFoldDB" id="A0A1X2GPV8"/>
<dbReference type="EMBL" id="MCGT01000006">
    <property type="protein sequence ID" value="ORX58784.1"/>
    <property type="molecule type" value="Genomic_DNA"/>
</dbReference>
<comment type="caution">
    <text evidence="1">The sequence shown here is derived from an EMBL/GenBank/DDBJ whole genome shotgun (WGS) entry which is preliminary data.</text>
</comment>
<proteinExistence type="predicted"/>
<evidence type="ECO:0000313" key="1">
    <source>
        <dbReference type="EMBL" id="ORX58784.1"/>
    </source>
</evidence>
<protein>
    <submittedName>
        <fullName evidence="1">Uncharacterized protein</fullName>
    </submittedName>
</protein>
<accession>A0A1X2GPV8</accession>
<evidence type="ECO:0000313" key="2">
    <source>
        <dbReference type="Proteomes" id="UP000242146"/>
    </source>
</evidence>
<keyword evidence="2" id="KW-1185">Reference proteome</keyword>
<dbReference type="OrthoDB" id="5376140at2759"/>
<organism evidence="1 2">
    <name type="scientific">Hesseltinella vesiculosa</name>
    <dbReference type="NCBI Taxonomy" id="101127"/>
    <lineage>
        <taxon>Eukaryota</taxon>
        <taxon>Fungi</taxon>
        <taxon>Fungi incertae sedis</taxon>
        <taxon>Mucoromycota</taxon>
        <taxon>Mucoromycotina</taxon>
        <taxon>Mucoromycetes</taxon>
        <taxon>Mucorales</taxon>
        <taxon>Cunninghamellaceae</taxon>
        <taxon>Hesseltinella</taxon>
    </lineage>
</organism>
<name>A0A1X2GPV8_9FUNG</name>
<reference evidence="1 2" key="1">
    <citation type="submission" date="2016-07" db="EMBL/GenBank/DDBJ databases">
        <title>Pervasive Adenine N6-methylation of Active Genes in Fungi.</title>
        <authorList>
            <consortium name="DOE Joint Genome Institute"/>
            <person name="Mondo S.J."/>
            <person name="Dannebaum R.O."/>
            <person name="Kuo R.C."/>
            <person name="Labutti K."/>
            <person name="Haridas S."/>
            <person name="Kuo A."/>
            <person name="Salamov A."/>
            <person name="Ahrendt S.R."/>
            <person name="Lipzen A."/>
            <person name="Sullivan W."/>
            <person name="Andreopoulos W.B."/>
            <person name="Clum A."/>
            <person name="Lindquist E."/>
            <person name="Daum C."/>
            <person name="Ramamoorthy G.K."/>
            <person name="Gryganskyi A."/>
            <person name="Culley D."/>
            <person name="Magnuson J.K."/>
            <person name="James T.Y."/>
            <person name="O'Malley M.A."/>
            <person name="Stajich J.E."/>
            <person name="Spatafora J.W."/>
            <person name="Visel A."/>
            <person name="Grigoriev I.V."/>
        </authorList>
    </citation>
    <scope>NUCLEOTIDE SEQUENCE [LARGE SCALE GENOMIC DNA]</scope>
    <source>
        <strain evidence="1 2">NRRL 3301</strain>
    </source>
</reference>
<dbReference type="STRING" id="101127.A0A1X2GPV8"/>
<gene>
    <name evidence="1" type="ORF">DM01DRAFT_1333403</name>
</gene>
<dbReference type="Proteomes" id="UP000242146">
    <property type="component" value="Unassembled WGS sequence"/>
</dbReference>